<gene>
    <name evidence="4" type="ORF">ACFOMG_06630</name>
</gene>
<dbReference type="InterPro" id="IPR014048">
    <property type="entry name" value="MethylDNA_cys_MeTrfase_DNA-bd"/>
</dbReference>
<dbReference type="Pfam" id="PF01035">
    <property type="entry name" value="DNA_binding_1"/>
    <property type="match status" value="1"/>
</dbReference>
<dbReference type="InterPro" id="IPR036388">
    <property type="entry name" value="WH-like_DNA-bd_sf"/>
</dbReference>
<sequence>MPQIRQPDKQQPDDQQPSPQQRLYTVLAAIPPGKVVTYGQLARLAGMPRRARWVGQTLKQLPADSRLPWYKVINAQGRISFPPGSEAANRQAEKLRAEGIEVSQQYRINLQRYAFDADSSSGAAPA</sequence>
<feature type="compositionally biased region" description="Basic and acidic residues" evidence="2">
    <location>
        <begin position="1"/>
        <end position="12"/>
    </location>
</feature>
<dbReference type="InterPro" id="IPR052520">
    <property type="entry name" value="ATL_DNA_repair"/>
</dbReference>
<dbReference type="Proteomes" id="UP001595722">
    <property type="component" value="Unassembled WGS sequence"/>
</dbReference>
<dbReference type="EMBL" id="JBHRYB010000005">
    <property type="protein sequence ID" value="MFC3679784.1"/>
    <property type="molecule type" value="Genomic_DNA"/>
</dbReference>
<keyword evidence="1" id="KW-0227">DNA damage</keyword>
<reference evidence="5" key="1">
    <citation type="journal article" date="2019" name="Int. J. Syst. Evol. Microbiol.">
        <title>The Global Catalogue of Microorganisms (GCM) 10K type strain sequencing project: providing services to taxonomists for standard genome sequencing and annotation.</title>
        <authorList>
            <consortium name="The Broad Institute Genomics Platform"/>
            <consortium name="The Broad Institute Genome Sequencing Center for Infectious Disease"/>
            <person name="Wu L."/>
            <person name="Ma J."/>
        </authorList>
    </citation>
    <scope>NUCLEOTIDE SEQUENCE [LARGE SCALE GENOMIC DNA]</scope>
    <source>
        <strain evidence="5">KCTC 42424</strain>
    </source>
</reference>
<dbReference type="PANTHER" id="PTHR42942:SF1">
    <property type="entry name" value="ALKYLTRANSFERASE-LIKE PROTEIN 1"/>
    <property type="match status" value="1"/>
</dbReference>
<protein>
    <submittedName>
        <fullName evidence="4">MGMT family protein</fullName>
    </submittedName>
</protein>
<evidence type="ECO:0000313" key="5">
    <source>
        <dbReference type="Proteomes" id="UP001595722"/>
    </source>
</evidence>
<evidence type="ECO:0000259" key="3">
    <source>
        <dbReference type="Pfam" id="PF01035"/>
    </source>
</evidence>
<comment type="caution">
    <text evidence="4">The sequence shown here is derived from an EMBL/GenBank/DDBJ whole genome shotgun (WGS) entry which is preliminary data.</text>
</comment>
<keyword evidence="5" id="KW-1185">Reference proteome</keyword>
<dbReference type="CDD" id="cd06445">
    <property type="entry name" value="ATase"/>
    <property type="match status" value="1"/>
</dbReference>
<evidence type="ECO:0000313" key="4">
    <source>
        <dbReference type="EMBL" id="MFC3679784.1"/>
    </source>
</evidence>
<dbReference type="PANTHER" id="PTHR42942">
    <property type="entry name" value="6-O-METHYLGUANINE DNA METHYLTRANSFERASE"/>
    <property type="match status" value="1"/>
</dbReference>
<dbReference type="SUPFAM" id="SSF46767">
    <property type="entry name" value="Methylated DNA-protein cysteine methyltransferase, C-terminal domain"/>
    <property type="match status" value="1"/>
</dbReference>
<name>A0ABV7VQK8_9GAMM</name>
<accession>A0ABV7VQK8</accession>
<feature type="region of interest" description="Disordered" evidence="2">
    <location>
        <begin position="1"/>
        <end position="20"/>
    </location>
</feature>
<feature type="domain" description="Methylated-DNA-[protein]-cysteine S-methyltransferase DNA binding" evidence="3">
    <location>
        <begin position="20"/>
        <end position="100"/>
    </location>
</feature>
<evidence type="ECO:0000256" key="1">
    <source>
        <dbReference type="ARBA" id="ARBA00022763"/>
    </source>
</evidence>
<organism evidence="4 5">
    <name type="scientific">Bacterioplanoides pacificum</name>
    <dbReference type="NCBI Taxonomy" id="1171596"/>
    <lineage>
        <taxon>Bacteria</taxon>
        <taxon>Pseudomonadati</taxon>
        <taxon>Pseudomonadota</taxon>
        <taxon>Gammaproteobacteria</taxon>
        <taxon>Oceanospirillales</taxon>
        <taxon>Oceanospirillaceae</taxon>
        <taxon>Bacterioplanoides</taxon>
    </lineage>
</organism>
<dbReference type="InterPro" id="IPR036217">
    <property type="entry name" value="MethylDNA_cys_MeTrfase_DNAb"/>
</dbReference>
<dbReference type="Gene3D" id="1.10.10.10">
    <property type="entry name" value="Winged helix-like DNA-binding domain superfamily/Winged helix DNA-binding domain"/>
    <property type="match status" value="1"/>
</dbReference>
<dbReference type="RefSeq" id="WP_376865561.1">
    <property type="nucleotide sequence ID" value="NZ_JBHRYB010000005.1"/>
</dbReference>
<evidence type="ECO:0000256" key="2">
    <source>
        <dbReference type="SAM" id="MobiDB-lite"/>
    </source>
</evidence>
<proteinExistence type="predicted"/>